<dbReference type="InterPro" id="IPR016032">
    <property type="entry name" value="Sig_transdc_resp-reg_C-effctor"/>
</dbReference>
<dbReference type="PROSITE" id="PS50043">
    <property type="entry name" value="HTH_LUXR_2"/>
    <property type="match status" value="1"/>
</dbReference>
<dbReference type="OrthoDB" id="794741at2"/>
<organism evidence="6 7">
    <name type="scientific">Aquimarina atlantica</name>
    <dbReference type="NCBI Taxonomy" id="1317122"/>
    <lineage>
        <taxon>Bacteria</taxon>
        <taxon>Pseudomonadati</taxon>
        <taxon>Bacteroidota</taxon>
        <taxon>Flavobacteriia</taxon>
        <taxon>Flavobacteriales</taxon>
        <taxon>Flavobacteriaceae</taxon>
        <taxon>Aquimarina</taxon>
    </lineage>
</organism>
<protein>
    <submittedName>
        <fullName evidence="6">LuxR family transcriptional regulator</fullName>
    </submittedName>
</protein>
<dbReference type="RefSeq" id="WP_034238766.1">
    <property type="nucleotide sequence ID" value="NZ_AQRA01000001.1"/>
</dbReference>
<dbReference type="SMART" id="SM00421">
    <property type="entry name" value="HTH_LUXR"/>
    <property type="match status" value="1"/>
</dbReference>
<evidence type="ECO:0000256" key="3">
    <source>
        <dbReference type="PROSITE-ProRule" id="PRU00169"/>
    </source>
</evidence>
<dbReference type="AlphaFoldDB" id="A0A023C0Y7"/>
<name>A0A023C0Y7_9FLAO</name>
<dbReference type="PANTHER" id="PTHR43214:SF43">
    <property type="entry name" value="TWO-COMPONENT RESPONSE REGULATOR"/>
    <property type="match status" value="1"/>
</dbReference>
<dbReference type="GO" id="GO:0006355">
    <property type="term" value="P:regulation of DNA-templated transcription"/>
    <property type="evidence" value="ECO:0007669"/>
    <property type="project" value="InterPro"/>
</dbReference>
<dbReference type="SUPFAM" id="SSF46894">
    <property type="entry name" value="C-terminal effector domain of the bipartite response regulators"/>
    <property type="match status" value="1"/>
</dbReference>
<dbReference type="InterPro" id="IPR001789">
    <property type="entry name" value="Sig_transdc_resp-reg_receiver"/>
</dbReference>
<dbReference type="GO" id="GO:0003677">
    <property type="term" value="F:DNA binding"/>
    <property type="evidence" value="ECO:0007669"/>
    <property type="project" value="UniProtKB-KW"/>
</dbReference>
<keyword evidence="1 3" id="KW-0597">Phosphoprotein</keyword>
<keyword evidence="2" id="KW-0238">DNA-binding</keyword>
<evidence type="ECO:0000259" key="4">
    <source>
        <dbReference type="PROSITE" id="PS50043"/>
    </source>
</evidence>
<evidence type="ECO:0000256" key="2">
    <source>
        <dbReference type="ARBA" id="ARBA00023125"/>
    </source>
</evidence>
<feature type="domain" description="Response regulatory" evidence="5">
    <location>
        <begin position="6"/>
        <end position="122"/>
    </location>
</feature>
<dbReference type="InterPro" id="IPR058245">
    <property type="entry name" value="NreC/VraR/RcsB-like_REC"/>
</dbReference>
<dbReference type="SMART" id="SM00448">
    <property type="entry name" value="REC"/>
    <property type="match status" value="1"/>
</dbReference>
<comment type="caution">
    <text evidence="6">The sequence shown here is derived from an EMBL/GenBank/DDBJ whole genome shotgun (WGS) entry which is preliminary data.</text>
</comment>
<evidence type="ECO:0000259" key="5">
    <source>
        <dbReference type="PROSITE" id="PS50110"/>
    </source>
</evidence>
<evidence type="ECO:0000313" key="6">
    <source>
        <dbReference type="EMBL" id="EZH75940.1"/>
    </source>
</evidence>
<dbReference type="SUPFAM" id="SSF52172">
    <property type="entry name" value="CheY-like"/>
    <property type="match status" value="1"/>
</dbReference>
<dbReference type="EMBL" id="AQRA01000001">
    <property type="protein sequence ID" value="EZH75940.1"/>
    <property type="molecule type" value="Genomic_DNA"/>
</dbReference>
<proteinExistence type="predicted"/>
<dbReference type="CDD" id="cd06170">
    <property type="entry name" value="LuxR_C_like"/>
    <property type="match status" value="1"/>
</dbReference>
<feature type="modified residue" description="4-aspartylphosphate" evidence="3">
    <location>
        <position position="57"/>
    </location>
</feature>
<feature type="domain" description="HTH luxR-type" evidence="4">
    <location>
        <begin position="141"/>
        <end position="204"/>
    </location>
</feature>
<dbReference type="GO" id="GO:0000160">
    <property type="term" value="P:phosphorelay signal transduction system"/>
    <property type="evidence" value="ECO:0007669"/>
    <property type="project" value="InterPro"/>
</dbReference>
<dbReference type="InterPro" id="IPR000792">
    <property type="entry name" value="Tscrpt_reg_LuxR_C"/>
</dbReference>
<dbReference type="CDD" id="cd17535">
    <property type="entry name" value="REC_NarL-like"/>
    <property type="match status" value="1"/>
</dbReference>
<dbReference type="Pfam" id="PF00072">
    <property type="entry name" value="Response_reg"/>
    <property type="match status" value="1"/>
</dbReference>
<dbReference type="PRINTS" id="PR00038">
    <property type="entry name" value="HTHLUXR"/>
</dbReference>
<dbReference type="STRING" id="1317122.ATO12_03880"/>
<keyword evidence="7" id="KW-1185">Reference proteome</keyword>
<sequence length="204" mass="22877">MNSKIKILIIEDNRVLLDSYKEIIDETKNFYTIGAYDNCEEAILNLKNDNPDIALIDIQLPGINGIEGLKKMKDIKPDLLSIIITVHNDTKYIFDALCAGAIGYLTKNTEPDELITALDEAYRGGAPMSALIARKVVESFVSPKEKDLSDRENSVLQLLAKGKSYASIGKELNVSINTIKTHTRNIYEKLQVNSKEEIIKKYNN</sequence>
<dbReference type="Pfam" id="PF00196">
    <property type="entry name" value="GerE"/>
    <property type="match status" value="1"/>
</dbReference>
<evidence type="ECO:0000256" key="1">
    <source>
        <dbReference type="ARBA" id="ARBA00022553"/>
    </source>
</evidence>
<dbReference type="PANTHER" id="PTHR43214">
    <property type="entry name" value="TWO-COMPONENT RESPONSE REGULATOR"/>
    <property type="match status" value="1"/>
</dbReference>
<accession>A0A023C0Y7</accession>
<evidence type="ECO:0000313" key="7">
    <source>
        <dbReference type="Proteomes" id="UP000023541"/>
    </source>
</evidence>
<dbReference type="PROSITE" id="PS00622">
    <property type="entry name" value="HTH_LUXR_1"/>
    <property type="match status" value="1"/>
</dbReference>
<dbReference type="eggNOG" id="COG2197">
    <property type="taxonomic scope" value="Bacteria"/>
</dbReference>
<dbReference type="Gene3D" id="3.40.50.2300">
    <property type="match status" value="1"/>
</dbReference>
<reference evidence="6 7" key="1">
    <citation type="submission" date="2014-04" db="EMBL/GenBank/DDBJ databases">
        <title>Aquimarina sp. 22II-S11-z7 Genome Sequencing.</title>
        <authorList>
            <person name="Lai Q."/>
        </authorList>
    </citation>
    <scope>NUCLEOTIDE SEQUENCE [LARGE SCALE GENOMIC DNA]</scope>
    <source>
        <strain evidence="6 7">22II-S11-z7</strain>
    </source>
</reference>
<gene>
    <name evidence="6" type="ORF">ATO12_03880</name>
</gene>
<dbReference type="Proteomes" id="UP000023541">
    <property type="component" value="Unassembled WGS sequence"/>
</dbReference>
<dbReference type="PROSITE" id="PS50110">
    <property type="entry name" value="RESPONSE_REGULATORY"/>
    <property type="match status" value="1"/>
</dbReference>
<dbReference type="InterPro" id="IPR011006">
    <property type="entry name" value="CheY-like_superfamily"/>
</dbReference>
<dbReference type="InterPro" id="IPR039420">
    <property type="entry name" value="WalR-like"/>
</dbReference>